<evidence type="ECO:0000313" key="2">
    <source>
        <dbReference type="WBParaSite" id="PS1159_v2.g1185.t1"/>
    </source>
</evidence>
<proteinExistence type="predicted"/>
<reference evidence="2" key="1">
    <citation type="submission" date="2022-11" db="UniProtKB">
        <authorList>
            <consortium name="WormBaseParasite"/>
        </authorList>
    </citation>
    <scope>IDENTIFICATION</scope>
</reference>
<dbReference type="WBParaSite" id="PS1159_v2.g1185.t1">
    <property type="protein sequence ID" value="PS1159_v2.g1185.t1"/>
    <property type="gene ID" value="PS1159_v2.g1185"/>
</dbReference>
<name>A0AC35F065_9BILA</name>
<evidence type="ECO:0000313" key="1">
    <source>
        <dbReference type="Proteomes" id="UP000887580"/>
    </source>
</evidence>
<accession>A0AC35F065</accession>
<sequence>MDIEIDKRRADLVKGRLTWPLIFSVLAVTIGGSFQFGYHIGCVNAPGNLITEWYRSSHFNMYNETLSREEADVRWSVSVGIFAVGGMVGGVLSGWFADKMGRKGAILFSNLFVFLAVALMSLAKFVNVYYMMIVGRFFIGFTSGLASSVVPMYLTEISPINLRGTLGSVNQLLVTIGILVSQILGLPFLLGNEQYWPLIFAFAVIPALLQVVTLPFAPESPKYNVIVKGKNDQAEKDLKKLRQKPDVMPEVDVIKEEAAVTRNEKKATLASMFIPPLRWPMIIAIMMMLSQQFSGINATMFYSTKIFQDAGLKGNEPFYATIAMGAVNVLMTVVSVWLVDHPKFGRRSLHISGLTGMMIASILIVVSMTLAGEGVNTNTLFSYASIIFVILFVIAFATGPGSIPWFFVSEIFPSGARGSANSIACAVNWLANFLVGTFFLPINNVLGKNTFLVFATLLAFFIFFTWKFVPETKGKTIDEISEDLKQKPARSS</sequence>
<dbReference type="Proteomes" id="UP000887580">
    <property type="component" value="Unplaced"/>
</dbReference>
<organism evidence="1 2">
    <name type="scientific">Panagrolaimus sp. PS1159</name>
    <dbReference type="NCBI Taxonomy" id="55785"/>
    <lineage>
        <taxon>Eukaryota</taxon>
        <taxon>Metazoa</taxon>
        <taxon>Ecdysozoa</taxon>
        <taxon>Nematoda</taxon>
        <taxon>Chromadorea</taxon>
        <taxon>Rhabditida</taxon>
        <taxon>Tylenchina</taxon>
        <taxon>Panagrolaimomorpha</taxon>
        <taxon>Panagrolaimoidea</taxon>
        <taxon>Panagrolaimidae</taxon>
        <taxon>Panagrolaimus</taxon>
    </lineage>
</organism>
<protein>
    <submittedName>
        <fullName evidence="2">Major facilitator superfamily (MFS) profile domain-containing protein</fullName>
    </submittedName>
</protein>